<organism evidence="1 2">
    <name type="scientific">Irpex rosettiformis</name>
    <dbReference type="NCBI Taxonomy" id="378272"/>
    <lineage>
        <taxon>Eukaryota</taxon>
        <taxon>Fungi</taxon>
        <taxon>Dikarya</taxon>
        <taxon>Basidiomycota</taxon>
        <taxon>Agaricomycotina</taxon>
        <taxon>Agaricomycetes</taxon>
        <taxon>Polyporales</taxon>
        <taxon>Irpicaceae</taxon>
        <taxon>Irpex</taxon>
    </lineage>
</organism>
<keyword evidence="2" id="KW-1185">Reference proteome</keyword>
<dbReference type="EMBL" id="MU275001">
    <property type="protein sequence ID" value="KAI0083068.1"/>
    <property type="molecule type" value="Genomic_DNA"/>
</dbReference>
<proteinExistence type="predicted"/>
<evidence type="ECO:0000313" key="1">
    <source>
        <dbReference type="EMBL" id="KAI0083068.1"/>
    </source>
</evidence>
<sequence length="320" mass="35189">MDPLLSRKSGDSPGLYATDDGKRTIQARDIAPERRYLEKSPDSEDRGGDGGARRNHQAAQRRRLAMVVVSMVVEREGNFTRKGARHSSAKQRSAGCALHEQTSPPHRSPTCTPTFSLHTDLQPAHRPSACTPSFSLHTDLPSAHRPPTCTPSSNLHAVLQLARRPSASLPNSRSWFSTASSNYYRHSPDALASSIHDSTRPLGRHQSHLPPARECPCPANLPPPPTCGFPRCRDEHPEGPYIQHRLCLAVRAILPLVVFHSVNLTRYTAELAAAIDSIHWARDSSSHICTTLKDPSSFIRNPPLLSPTAHDVVHHTPCHP</sequence>
<reference evidence="1" key="1">
    <citation type="journal article" date="2021" name="Environ. Microbiol.">
        <title>Gene family expansions and transcriptome signatures uncover fungal adaptations to wood decay.</title>
        <authorList>
            <person name="Hage H."/>
            <person name="Miyauchi S."/>
            <person name="Viragh M."/>
            <person name="Drula E."/>
            <person name="Min B."/>
            <person name="Chaduli D."/>
            <person name="Navarro D."/>
            <person name="Favel A."/>
            <person name="Norest M."/>
            <person name="Lesage-Meessen L."/>
            <person name="Balint B."/>
            <person name="Merenyi Z."/>
            <person name="de Eugenio L."/>
            <person name="Morin E."/>
            <person name="Martinez A.T."/>
            <person name="Baldrian P."/>
            <person name="Stursova M."/>
            <person name="Martinez M.J."/>
            <person name="Novotny C."/>
            <person name="Magnuson J.K."/>
            <person name="Spatafora J.W."/>
            <person name="Maurice S."/>
            <person name="Pangilinan J."/>
            <person name="Andreopoulos W."/>
            <person name="LaButti K."/>
            <person name="Hundley H."/>
            <person name="Na H."/>
            <person name="Kuo A."/>
            <person name="Barry K."/>
            <person name="Lipzen A."/>
            <person name="Henrissat B."/>
            <person name="Riley R."/>
            <person name="Ahrendt S."/>
            <person name="Nagy L.G."/>
            <person name="Grigoriev I.V."/>
            <person name="Martin F."/>
            <person name="Rosso M.N."/>
        </authorList>
    </citation>
    <scope>NUCLEOTIDE SEQUENCE</scope>
    <source>
        <strain evidence="1">CBS 384.51</strain>
    </source>
</reference>
<name>A0ACB8TM06_9APHY</name>
<evidence type="ECO:0000313" key="2">
    <source>
        <dbReference type="Proteomes" id="UP001055072"/>
    </source>
</evidence>
<comment type="caution">
    <text evidence="1">The sequence shown here is derived from an EMBL/GenBank/DDBJ whole genome shotgun (WGS) entry which is preliminary data.</text>
</comment>
<accession>A0ACB8TM06</accession>
<protein>
    <submittedName>
        <fullName evidence="1">Uncharacterized protein</fullName>
    </submittedName>
</protein>
<dbReference type="Proteomes" id="UP001055072">
    <property type="component" value="Unassembled WGS sequence"/>
</dbReference>
<gene>
    <name evidence="1" type="ORF">BDY19DRAFT_998890</name>
</gene>